<feature type="region of interest" description="Disordered" evidence="1">
    <location>
        <begin position="1"/>
        <end position="33"/>
    </location>
</feature>
<evidence type="ECO:0000256" key="1">
    <source>
        <dbReference type="SAM" id="MobiDB-lite"/>
    </source>
</evidence>
<keyword evidence="3" id="KW-1185">Reference proteome</keyword>
<organism evidence="2 3">
    <name type="scientific">Daldinia eschscholtzii</name>
    <dbReference type="NCBI Taxonomy" id="292717"/>
    <lineage>
        <taxon>Eukaryota</taxon>
        <taxon>Fungi</taxon>
        <taxon>Dikarya</taxon>
        <taxon>Ascomycota</taxon>
        <taxon>Pezizomycotina</taxon>
        <taxon>Sordariomycetes</taxon>
        <taxon>Xylariomycetidae</taxon>
        <taxon>Xylariales</taxon>
        <taxon>Hypoxylaceae</taxon>
        <taxon>Daldinia</taxon>
    </lineage>
</organism>
<protein>
    <submittedName>
        <fullName evidence="2">Uncharacterized protein</fullName>
    </submittedName>
</protein>
<proteinExistence type="predicted"/>
<dbReference type="EMBL" id="JBANMG010000002">
    <property type="protein sequence ID" value="KAK6956952.1"/>
    <property type="molecule type" value="Genomic_DNA"/>
</dbReference>
<comment type="caution">
    <text evidence="2">The sequence shown here is derived from an EMBL/GenBank/DDBJ whole genome shotgun (WGS) entry which is preliminary data.</text>
</comment>
<reference evidence="2 3" key="1">
    <citation type="journal article" date="2024" name="Front Chem Biol">
        <title>Unveiling the potential of Daldinia eschscholtzii MFLUCC 19-0629 through bioactivity and bioinformatics studies for enhanced sustainable agriculture production.</title>
        <authorList>
            <person name="Brooks S."/>
            <person name="Weaver J.A."/>
            <person name="Klomchit A."/>
            <person name="Alharthi S.A."/>
            <person name="Onlamun T."/>
            <person name="Nurani R."/>
            <person name="Vong T.K."/>
            <person name="Alberti F."/>
            <person name="Greco C."/>
        </authorList>
    </citation>
    <scope>NUCLEOTIDE SEQUENCE [LARGE SCALE GENOMIC DNA]</scope>
    <source>
        <strain evidence="2">MFLUCC 19-0629</strain>
    </source>
</reference>
<gene>
    <name evidence="2" type="ORF">Daesc_002234</name>
</gene>
<accession>A0AAX6MXP7</accession>
<evidence type="ECO:0000313" key="3">
    <source>
        <dbReference type="Proteomes" id="UP001369815"/>
    </source>
</evidence>
<dbReference type="Proteomes" id="UP001369815">
    <property type="component" value="Unassembled WGS sequence"/>
</dbReference>
<dbReference type="AlphaFoldDB" id="A0AAX6MXP7"/>
<name>A0AAX6MXP7_9PEZI</name>
<feature type="compositionally biased region" description="Polar residues" evidence="1">
    <location>
        <begin position="245"/>
        <end position="254"/>
    </location>
</feature>
<sequence>MGDSEGFTTVSRDRRRRSTTCQSSPPNRQYSDNWQDGEIAFLKPHCQFNPAAYKDLIDSGYLHVKATGHPVIVLGHSEGSSHYVVTTISAYGSGPNNDYLPPWEQAYHRNKDRSAFRAFRGSVRPNLHRRFLELEGSESLPKPKTSWVYAKNAFVVPSSTLKKFDKVNGIPRLTQGSLEDLLRHFGENQDFRRRWTDPRVIKMLGLEPKTPSPPRDAKPEVPTAATRPGINTAPKSIPASEVPPKSTQETNLTVTPRITWSAVVKRPVPKPS</sequence>
<feature type="region of interest" description="Disordered" evidence="1">
    <location>
        <begin position="205"/>
        <end position="254"/>
    </location>
</feature>
<evidence type="ECO:0000313" key="2">
    <source>
        <dbReference type="EMBL" id="KAK6956952.1"/>
    </source>
</evidence>